<gene>
    <name evidence="8" type="ORF">ACFOW7_10775</name>
</gene>
<evidence type="ECO:0000313" key="8">
    <source>
        <dbReference type="EMBL" id="MFC4159829.1"/>
    </source>
</evidence>
<dbReference type="NCBIfam" id="TIGR02943">
    <property type="entry name" value="Sig70_famx1"/>
    <property type="match status" value="1"/>
</dbReference>
<keyword evidence="9" id="KW-1185">Reference proteome</keyword>
<evidence type="ECO:0000313" key="9">
    <source>
        <dbReference type="Proteomes" id="UP001595791"/>
    </source>
</evidence>
<feature type="domain" description="RNA polymerase sigma factor 70 region 4 type 2" evidence="7">
    <location>
        <begin position="128"/>
        <end position="178"/>
    </location>
</feature>
<dbReference type="EMBL" id="JBHSBU010000001">
    <property type="protein sequence ID" value="MFC4159829.1"/>
    <property type="molecule type" value="Genomic_DNA"/>
</dbReference>
<evidence type="ECO:0000256" key="3">
    <source>
        <dbReference type="ARBA" id="ARBA00023082"/>
    </source>
</evidence>
<dbReference type="Gene3D" id="1.10.1740.10">
    <property type="match status" value="1"/>
</dbReference>
<dbReference type="PANTHER" id="PTHR43133">
    <property type="entry name" value="RNA POLYMERASE ECF-TYPE SIGMA FACTO"/>
    <property type="match status" value="1"/>
</dbReference>
<dbReference type="Pfam" id="PF08281">
    <property type="entry name" value="Sigma70_r4_2"/>
    <property type="match status" value="1"/>
</dbReference>
<dbReference type="InterPro" id="IPR036388">
    <property type="entry name" value="WH-like_DNA-bd_sf"/>
</dbReference>
<dbReference type="Proteomes" id="UP001595791">
    <property type="component" value="Unassembled WGS sequence"/>
</dbReference>
<dbReference type="InterPro" id="IPR014284">
    <property type="entry name" value="RNA_pol_sigma-70_dom"/>
</dbReference>
<evidence type="ECO:0000259" key="6">
    <source>
        <dbReference type="Pfam" id="PF04542"/>
    </source>
</evidence>
<proteinExistence type="inferred from homology"/>
<keyword evidence="4" id="KW-0238">DNA-binding</keyword>
<dbReference type="RefSeq" id="WP_378164006.1">
    <property type="nucleotide sequence ID" value="NZ_JBHSBU010000001.1"/>
</dbReference>
<name>A0ABV8MP37_9NEIS</name>
<protein>
    <submittedName>
        <fullName evidence="8">Sigma-70 family RNA polymerase sigma factor</fullName>
    </submittedName>
</protein>
<dbReference type="SUPFAM" id="SSF88659">
    <property type="entry name" value="Sigma3 and sigma4 domains of RNA polymerase sigma factors"/>
    <property type="match status" value="1"/>
</dbReference>
<keyword evidence="5" id="KW-0804">Transcription</keyword>
<feature type="domain" description="RNA polymerase sigma-70 region 2" evidence="6">
    <location>
        <begin position="13"/>
        <end position="77"/>
    </location>
</feature>
<evidence type="ECO:0000256" key="5">
    <source>
        <dbReference type="ARBA" id="ARBA00023163"/>
    </source>
</evidence>
<dbReference type="InterPro" id="IPR013249">
    <property type="entry name" value="RNA_pol_sigma70_r4_t2"/>
</dbReference>
<dbReference type="InterPro" id="IPR013325">
    <property type="entry name" value="RNA_pol_sigma_r2"/>
</dbReference>
<sequence>MSESALASEQLAQYRDYLLRYALYQLRDETLAEDVVQDTLLAAVQAREGFAAQSSVRTWLTGILKHKIIDLQRRQTRDPLLLDGPADEEDLSDFDSLFDRTGHWGSDGPRHWADPEAALTQRDFWSVYQRCAERLPKRTALVFAMRENLGCEIDEICQNLDISATNCSVLLYRARMSLRLCLDQHWFGRTPS</sequence>
<dbReference type="Gene3D" id="1.10.10.10">
    <property type="entry name" value="Winged helix-like DNA-binding domain superfamily/Winged helix DNA-binding domain"/>
    <property type="match status" value="1"/>
</dbReference>
<evidence type="ECO:0000256" key="1">
    <source>
        <dbReference type="ARBA" id="ARBA00010641"/>
    </source>
</evidence>
<evidence type="ECO:0000259" key="7">
    <source>
        <dbReference type="Pfam" id="PF08281"/>
    </source>
</evidence>
<comment type="caution">
    <text evidence="8">The sequence shown here is derived from an EMBL/GenBank/DDBJ whole genome shotgun (WGS) entry which is preliminary data.</text>
</comment>
<dbReference type="NCBIfam" id="TIGR02937">
    <property type="entry name" value="sigma70-ECF"/>
    <property type="match status" value="1"/>
</dbReference>
<evidence type="ECO:0000256" key="2">
    <source>
        <dbReference type="ARBA" id="ARBA00023015"/>
    </source>
</evidence>
<dbReference type="Pfam" id="PF04542">
    <property type="entry name" value="Sigma70_r2"/>
    <property type="match status" value="1"/>
</dbReference>
<dbReference type="InterPro" id="IPR007627">
    <property type="entry name" value="RNA_pol_sigma70_r2"/>
</dbReference>
<keyword evidence="3" id="KW-0731">Sigma factor</keyword>
<dbReference type="InterPro" id="IPR039425">
    <property type="entry name" value="RNA_pol_sigma-70-like"/>
</dbReference>
<keyword evidence="2" id="KW-0805">Transcription regulation</keyword>
<dbReference type="PANTHER" id="PTHR43133:SF8">
    <property type="entry name" value="RNA POLYMERASE SIGMA FACTOR HI_1459-RELATED"/>
    <property type="match status" value="1"/>
</dbReference>
<comment type="similarity">
    <text evidence="1">Belongs to the sigma-70 factor family. ECF subfamily.</text>
</comment>
<organism evidence="8 9">
    <name type="scientific">Chitinimonas lacunae</name>
    <dbReference type="NCBI Taxonomy" id="1963018"/>
    <lineage>
        <taxon>Bacteria</taxon>
        <taxon>Pseudomonadati</taxon>
        <taxon>Pseudomonadota</taxon>
        <taxon>Betaproteobacteria</taxon>
        <taxon>Neisseriales</taxon>
        <taxon>Chitinibacteraceae</taxon>
        <taxon>Chitinimonas</taxon>
    </lineage>
</organism>
<accession>A0ABV8MP37</accession>
<evidence type="ECO:0000256" key="4">
    <source>
        <dbReference type="ARBA" id="ARBA00023125"/>
    </source>
</evidence>
<dbReference type="InterPro" id="IPR014289">
    <property type="entry name" value="RNA_pol_sigma-24-rel"/>
</dbReference>
<reference evidence="9" key="1">
    <citation type="journal article" date="2019" name="Int. J. Syst. Evol. Microbiol.">
        <title>The Global Catalogue of Microorganisms (GCM) 10K type strain sequencing project: providing services to taxonomists for standard genome sequencing and annotation.</title>
        <authorList>
            <consortium name="The Broad Institute Genomics Platform"/>
            <consortium name="The Broad Institute Genome Sequencing Center for Infectious Disease"/>
            <person name="Wu L."/>
            <person name="Ma J."/>
        </authorList>
    </citation>
    <scope>NUCLEOTIDE SEQUENCE [LARGE SCALE GENOMIC DNA]</scope>
    <source>
        <strain evidence="9">LMG 29894</strain>
    </source>
</reference>
<dbReference type="InterPro" id="IPR013324">
    <property type="entry name" value="RNA_pol_sigma_r3/r4-like"/>
</dbReference>
<dbReference type="SUPFAM" id="SSF88946">
    <property type="entry name" value="Sigma2 domain of RNA polymerase sigma factors"/>
    <property type="match status" value="1"/>
</dbReference>